<dbReference type="PANTHER" id="PTHR33164">
    <property type="entry name" value="TRANSCRIPTIONAL REGULATOR, MARR FAMILY"/>
    <property type="match status" value="1"/>
</dbReference>
<evidence type="ECO:0000259" key="1">
    <source>
        <dbReference type="PROSITE" id="PS50995"/>
    </source>
</evidence>
<dbReference type="InterPro" id="IPR039422">
    <property type="entry name" value="MarR/SlyA-like"/>
</dbReference>
<feature type="domain" description="HTH marR-type" evidence="1">
    <location>
        <begin position="1"/>
        <end position="104"/>
    </location>
</feature>
<evidence type="ECO:0000313" key="3">
    <source>
        <dbReference type="Proteomes" id="UP000564385"/>
    </source>
</evidence>
<dbReference type="PRINTS" id="PR00598">
    <property type="entry name" value="HTHMARR"/>
</dbReference>
<dbReference type="Gene3D" id="1.10.10.10">
    <property type="entry name" value="Winged helix-like DNA-binding domain superfamily/Winged helix DNA-binding domain"/>
    <property type="match status" value="1"/>
</dbReference>
<gene>
    <name evidence="2" type="ORF">HDF08_000359</name>
</gene>
<dbReference type="GO" id="GO:0006950">
    <property type="term" value="P:response to stress"/>
    <property type="evidence" value="ECO:0007669"/>
    <property type="project" value="TreeGrafter"/>
</dbReference>
<accession>A0A852VFC8</accession>
<reference evidence="2 3" key="1">
    <citation type="submission" date="2020-07" db="EMBL/GenBank/DDBJ databases">
        <title>Genomic Encyclopedia of Type Strains, Phase IV (KMG-V): Genome sequencing to study the core and pangenomes of soil and plant-associated prokaryotes.</title>
        <authorList>
            <person name="Whitman W."/>
        </authorList>
    </citation>
    <scope>NUCLEOTIDE SEQUENCE [LARGE SCALE GENOMIC DNA]</scope>
    <source>
        <strain evidence="2 3">M8UP22</strain>
    </source>
</reference>
<dbReference type="SMART" id="SM00347">
    <property type="entry name" value="HTH_MARR"/>
    <property type="match status" value="1"/>
</dbReference>
<dbReference type="GO" id="GO:0003677">
    <property type="term" value="F:DNA binding"/>
    <property type="evidence" value="ECO:0007669"/>
    <property type="project" value="UniProtKB-KW"/>
</dbReference>
<evidence type="ECO:0000313" key="2">
    <source>
        <dbReference type="EMBL" id="NYF88292.1"/>
    </source>
</evidence>
<dbReference type="PROSITE" id="PS50995">
    <property type="entry name" value="HTH_MARR_2"/>
    <property type="match status" value="1"/>
</dbReference>
<dbReference type="AlphaFoldDB" id="A0A852VFC8"/>
<dbReference type="Proteomes" id="UP000564385">
    <property type="component" value="Unassembled WGS sequence"/>
</dbReference>
<organism evidence="2 3">
    <name type="scientific">Tunturiibacter lichenicola</name>
    <dbReference type="NCBI Taxonomy" id="2051959"/>
    <lineage>
        <taxon>Bacteria</taxon>
        <taxon>Pseudomonadati</taxon>
        <taxon>Acidobacteriota</taxon>
        <taxon>Terriglobia</taxon>
        <taxon>Terriglobales</taxon>
        <taxon>Acidobacteriaceae</taxon>
        <taxon>Tunturiibacter</taxon>
    </lineage>
</organism>
<dbReference type="SUPFAM" id="SSF46785">
    <property type="entry name" value="Winged helix' DNA-binding domain"/>
    <property type="match status" value="1"/>
</dbReference>
<proteinExistence type="predicted"/>
<dbReference type="GO" id="GO:0003700">
    <property type="term" value="F:DNA-binding transcription factor activity"/>
    <property type="evidence" value="ECO:0007669"/>
    <property type="project" value="InterPro"/>
</dbReference>
<dbReference type="PANTHER" id="PTHR33164:SF101">
    <property type="entry name" value="TRANSCRIPTIONAL REPRESSOR MPRA"/>
    <property type="match status" value="1"/>
</dbReference>
<dbReference type="EMBL" id="JACCCU010000001">
    <property type="protein sequence ID" value="NYF88292.1"/>
    <property type="molecule type" value="Genomic_DNA"/>
</dbReference>
<name>A0A852VFC8_9BACT</name>
<dbReference type="InterPro" id="IPR036390">
    <property type="entry name" value="WH_DNA-bd_sf"/>
</dbReference>
<sequence length="110" mass="12347">MTEFSVLMVLFHGGPTPLGELSERILLTGASTTYTVKKLEKRGLIARESRSEDRRIVMGIITEKGRVLARKIFPLHAKDLVEAMHHLSTEEKNAAAQLLRKLRGLAPNER</sequence>
<keyword evidence="2" id="KW-0238">DNA-binding</keyword>
<dbReference type="Pfam" id="PF01047">
    <property type="entry name" value="MarR"/>
    <property type="match status" value="1"/>
</dbReference>
<comment type="caution">
    <text evidence="2">The sequence shown here is derived from an EMBL/GenBank/DDBJ whole genome shotgun (WGS) entry which is preliminary data.</text>
</comment>
<dbReference type="InterPro" id="IPR000835">
    <property type="entry name" value="HTH_MarR-typ"/>
</dbReference>
<dbReference type="InterPro" id="IPR036388">
    <property type="entry name" value="WH-like_DNA-bd_sf"/>
</dbReference>
<protein>
    <submittedName>
        <fullName evidence="2">DNA-binding MarR family transcriptional regulator</fullName>
    </submittedName>
</protein>